<keyword evidence="6 8" id="KW-1133">Transmembrane helix</keyword>
<protein>
    <recommendedName>
        <fullName evidence="8">Probable membrane transporter protein</fullName>
    </recommendedName>
</protein>
<dbReference type="AlphaFoldDB" id="A0A1C4U8Z7"/>
<comment type="subcellular location">
    <subcellularLocation>
        <location evidence="1 8">Cell membrane</location>
        <topology evidence="1 8">Multi-pass membrane protein</topology>
    </subcellularLocation>
</comment>
<evidence type="ECO:0000256" key="7">
    <source>
        <dbReference type="ARBA" id="ARBA00023136"/>
    </source>
</evidence>
<feature type="region of interest" description="Disordered" evidence="9">
    <location>
        <begin position="20"/>
        <end position="42"/>
    </location>
</feature>
<keyword evidence="7 8" id="KW-0472">Membrane</keyword>
<dbReference type="GO" id="GO:0005886">
    <property type="term" value="C:plasma membrane"/>
    <property type="evidence" value="ECO:0007669"/>
    <property type="project" value="UniProtKB-SubCell"/>
</dbReference>
<dbReference type="PANTHER" id="PTHR30269">
    <property type="entry name" value="TRANSMEMBRANE PROTEIN YFCA"/>
    <property type="match status" value="1"/>
</dbReference>
<gene>
    <name evidence="10" type="ORF">GA0070558_102305</name>
</gene>
<feature type="transmembrane region" description="Helical" evidence="8">
    <location>
        <begin position="281"/>
        <end position="300"/>
    </location>
</feature>
<evidence type="ECO:0000256" key="5">
    <source>
        <dbReference type="ARBA" id="ARBA00022692"/>
    </source>
</evidence>
<comment type="similarity">
    <text evidence="2 8">Belongs to the 4-toluene sulfonate uptake permease (TSUP) (TC 2.A.102) family.</text>
</comment>
<dbReference type="PANTHER" id="PTHR30269:SF0">
    <property type="entry name" value="MEMBRANE TRANSPORTER PROTEIN YFCA-RELATED"/>
    <property type="match status" value="1"/>
</dbReference>
<feature type="compositionally biased region" description="Gly residues" evidence="9">
    <location>
        <begin position="30"/>
        <end position="42"/>
    </location>
</feature>
<evidence type="ECO:0000256" key="3">
    <source>
        <dbReference type="ARBA" id="ARBA00022448"/>
    </source>
</evidence>
<evidence type="ECO:0000256" key="4">
    <source>
        <dbReference type="ARBA" id="ARBA00022475"/>
    </source>
</evidence>
<keyword evidence="4 8" id="KW-1003">Cell membrane</keyword>
<sequence>MAGSGALGYRHVADMQMIKGEGRAGRGKGSRPGAGRGRDGGGAAGRASLGGVELSDAALLVTAGLAAGTVNAVAGGGSLITFPAMIAAGLPPVPANVSNSVAVFPGYVASVAGSRTDLPRGRALWALLPTTVVGTIVGCLLLLGTPARAFELVVPFLVLGATAVLAFQDPLRRLVGHPAELGPRRRTVTVQAMVAVGAVYGGYFGAALGVMLVAGLALVLDATLARVSAVKNLLSATVGLTTLVVFALFGPVNWAAVAVVAPATLVGGYVGARLVRRLPPVVLKTLIVAFGTAIGLYLLWRAMR</sequence>
<evidence type="ECO:0000256" key="2">
    <source>
        <dbReference type="ARBA" id="ARBA00009142"/>
    </source>
</evidence>
<feature type="transmembrane region" description="Helical" evidence="8">
    <location>
        <begin position="188"/>
        <end position="220"/>
    </location>
</feature>
<evidence type="ECO:0000256" key="9">
    <source>
        <dbReference type="SAM" id="MobiDB-lite"/>
    </source>
</evidence>
<dbReference type="Proteomes" id="UP000199375">
    <property type="component" value="Unassembled WGS sequence"/>
</dbReference>
<keyword evidence="3" id="KW-0813">Transport</keyword>
<accession>A0A1C4U8Z7</accession>
<feature type="transmembrane region" description="Helical" evidence="8">
    <location>
        <begin position="232"/>
        <end position="249"/>
    </location>
</feature>
<dbReference type="Pfam" id="PF01925">
    <property type="entry name" value="TauE"/>
    <property type="match status" value="1"/>
</dbReference>
<dbReference type="InterPro" id="IPR002781">
    <property type="entry name" value="TM_pro_TauE-like"/>
</dbReference>
<organism evidence="10 11">
    <name type="scientific">Micromonospora haikouensis</name>
    <dbReference type="NCBI Taxonomy" id="686309"/>
    <lineage>
        <taxon>Bacteria</taxon>
        <taxon>Bacillati</taxon>
        <taxon>Actinomycetota</taxon>
        <taxon>Actinomycetes</taxon>
        <taxon>Micromonosporales</taxon>
        <taxon>Micromonosporaceae</taxon>
        <taxon>Micromonospora</taxon>
    </lineage>
</organism>
<evidence type="ECO:0000313" key="10">
    <source>
        <dbReference type="EMBL" id="SCE68131.1"/>
    </source>
</evidence>
<name>A0A1C4U8Z7_9ACTN</name>
<evidence type="ECO:0000256" key="8">
    <source>
        <dbReference type="RuleBase" id="RU363041"/>
    </source>
</evidence>
<keyword evidence="5 8" id="KW-0812">Transmembrane</keyword>
<evidence type="ECO:0000256" key="6">
    <source>
        <dbReference type="ARBA" id="ARBA00022989"/>
    </source>
</evidence>
<feature type="transmembrane region" description="Helical" evidence="8">
    <location>
        <begin position="149"/>
        <end position="167"/>
    </location>
</feature>
<dbReference type="EMBL" id="FMCW01000002">
    <property type="protein sequence ID" value="SCE68131.1"/>
    <property type="molecule type" value="Genomic_DNA"/>
</dbReference>
<feature type="transmembrane region" description="Helical" evidence="8">
    <location>
        <begin position="123"/>
        <end position="143"/>
    </location>
</feature>
<proteinExistence type="inferred from homology"/>
<evidence type="ECO:0000256" key="1">
    <source>
        <dbReference type="ARBA" id="ARBA00004651"/>
    </source>
</evidence>
<reference evidence="10 11" key="1">
    <citation type="submission" date="2016-06" db="EMBL/GenBank/DDBJ databases">
        <authorList>
            <person name="Kjaerup R.B."/>
            <person name="Dalgaard T.S."/>
            <person name="Juul-Madsen H.R."/>
        </authorList>
    </citation>
    <scope>NUCLEOTIDE SEQUENCE [LARGE SCALE GENOMIC DNA]</scope>
    <source>
        <strain evidence="10 11">DSM 45626</strain>
    </source>
</reference>
<evidence type="ECO:0000313" key="11">
    <source>
        <dbReference type="Proteomes" id="UP000199375"/>
    </source>
</evidence>
<dbReference type="InterPro" id="IPR052017">
    <property type="entry name" value="TSUP"/>
</dbReference>